<dbReference type="InterPro" id="IPR000531">
    <property type="entry name" value="Beta-barrel_TonB"/>
</dbReference>
<evidence type="ECO:0000256" key="1">
    <source>
        <dbReference type="ARBA" id="ARBA00004442"/>
    </source>
</evidence>
<dbReference type="Proteomes" id="UP001569428">
    <property type="component" value="Unassembled WGS sequence"/>
</dbReference>
<name>A0ABV4P3W2_9GAMM</name>
<keyword evidence="4" id="KW-0732">Signal</keyword>
<feature type="signal peptide" evidence="4">
    <location>
        <begin position="1"/>
        <end position="24"/>
    </location>
</feature>
<protein>
    <submittedName>
        <fullName evidence="6">TonB-dependent receptor domain-containing protein</fullName>
    </submittedName>
</protein>
<comment type="subcellular location">
    <subcellularLocation>
        <location evidence="1">Cell outer membrane</location>
    </subcellularLocation>
</comment>
<dbReference type="InterPro" id="IPR036942">
    <property type="entry name" value="Beta-barrel_TonB_sf"/>
</dbReference>
<dbReference type="Pfam" id="PF13620">
    <property type="entry name" value="CarboxypepD_reg"/>
    <property type="match status" value="1"/>
</dbReference>
<accession>A0ABV4P3W2</accession>
<reference evidence="6 7" key="1">
    <citation type="submission" date="2024-08" db="EMBL/GenBank/DDBJ databases">
        <authorList>
            <person name="Ishaq N."/>
        </authorList>
    </citation>
    <scope>NUCLEOTIDE SEQUENCE [LARGE SCALE GENOMIC DNA]</scope>
    <source>
        <strain evidence="6 7">DSM 18651</strain>
    </source>
</reference>
<sequence length="1083" mass="121139">MKFKASKRLLCTAIGMVIAGQLEAAGLKLDLYVDGEPAGQTEVLLNGERLGSSDAKGSFWSDSIPSGRHSLQLDLGKGLESYAFTVTEDEVALVTVNTESETGRSVKSIQKMALAAVDENGFASETFQSESLASGVIQGTVSALEGEQPLRNVAVKVVWSAEQTVTDRYGNFALQLAPGTYQLQLEHPDYQTAQLSALRVLSKINLVLDIQLASADVFVGEGRDTLEEVQVLGRYLPGNPIEIERVSSSVVDSIDFTQIARFDDSMVSSALKRVVGVTLEDDRFPIVRGMKSRYQSTDFNGALLPSTDPARRDLPLDIFPAGIMQGVSLQKSASADVPSSATAGHISMRTKEAPQEGFFKVSYSASHGDMHGDDILMSGTEGDRDWLGMDDGTRELPDELGQTLFFYLNPDQDTDSVGDFTEEDIQGIARSIPHNAIETGEAQVDSTMGFSGGNSWDIGEQSFGLIGAVRYANKWSNNIKQSTRYSINREELDIDSIVETHDSNNVIDLSAMLNLEWNISDQHRLGLNNIVLRHTTNSAEISVHHSAPSSLQGALSESQIDEIKADLDLEKILYQNVDWIEEQLLSHQLWGEHSVSLSSRRGWMSYLGDLEVQWQLMEANSEYDRPNATQYSYRRSNGSSYSINTSNFSQYNLWEKMEEDSSANKLDISLPIVGFNWASLVLKAGLLDMQRNREGAYHYYKLRNGPDLPLEVYENPDPTQVYAPENISGAPGRYGFYLSIGRIIGEKDVGFSGDSYIAEQDIDAAYGLIEMDIQEKLKINLGVRKEKYNFSAEQYAYTPEPLVELLDKERTSPSVSFTYLFNDQWQLRTAYTETVSWPEIYEVMPRVFSDVETLEQYVGNPELKPADIDNIDMRLEWYPSESESITLAYFTKGMVNAIENRFAKSGDVFDFYTFDNAEKAEVYGWELDLRREFTLGRDQGHELFVQFNYADIRSEVETIGGPELSPVLIKRGLQGQPDYVTNLQLGYDHIDSGQEVTLVFNRKGKELAIANPGLEKVPSDVYELPYNDLRLIYKKNFLNGLSLSASIDNLLDEEHRMEYDGYDTPYLKYSSGRKFKLKASYSY</sequence>
<dbReference type="InterPro" id="IPR037066">
    <property type="entry name" value="Plug_dom_sf"/>
</dbReference>
<evidence type="ECO:0000259" key="5">
    <source>
        <dbReference type="Pfam" id="PF00593"/>
    </source>
</evidence>
<comment type="caution">
    <text evidence="6">The sequence shown here is derived from an EMBL/GenBank/DDBJ whole genome shotgun (WGS) entry which is preliminary data.</text>
</comment>
<evidence type="ECO:0000256" key="3">
    <source>
        <dbReference type="ARBA" id="ARBA00023237"/>
    </source>
</evidence>
<dbReference type="EMBL" id="JBGMEK010000048">
    <property type="protein sequence ID" value="MFA0812623.1"/>
    <property type="molecule type" value="Genomic_DNA"/>
</dbReference>
<evidence type="ECO:0000313" key="7">
    <source>
        <dbReference type="Proteomes" id="UP001569428"/>
    </source>
</evidence>
<dbReference type="SUPFAM" id="SSF49464">
    <property type="entry name" value="Carboxypeptidase regulatory domain-like"/>
    <property type="match status" value="1"/>
</dbReference>
<evidence type="ECO:0000256" key="4">
    <source>
        <dbReference type="SAM" id="SignalP"/>
    </source>
</evidence>
<dbReference type="RefSeq" id="WP_371840315.1">
    <property type="nucleotide sequence ID" value="NZ_JBGMEK010000048.1"/>
</dbReference>
<keyword evidence="7" id="KW-1185">Reference proteome</keyword>
<dbReference type="PANTHER" id="PTHR40980">
    <property type="entry name" value="PLUG DOMAIN-CONTAINING PROTEIN"/>
    <property type="match status" value="1"/>
</dbReference>
<gene>
    <name evidence="6" type="ORF">ACCI49_17045</name>
</gene>
<keyword evidence="6" id="KW-0675">Receptor</keyword>
<keyword evidence="3" id="KW-0998">Cell outer membrane</keyword>
<organism evidence="6 7">
    <name type="scientific">Microbulbifer epialgicus</name>
    <dbReference type="NCBI Taxonomy" id="393907"/>
    <lineage>
        <taxon>Bacteria</taxon>
        <taxon>Pseudomonadati</taxon>
        <taxon>Pseudomonadota</taxon>
        <taxon>Gammaproteobacteria</taxon>
        <taxon>Cellvibrionales</taxon>
        <taxon>Microbulbiferaceae</taxon>
        <taxon>Microbulbifer</taxon>
    </lineage>
</organism>
<dbReference type="Pfam" id="PF00593">
    <property type="entry name" value="TonB_dep_Rec_b-barrel"/>
    <property type="match status" value="1"/>
</dbReference>
<evidence type="ECO:0000313" key="6">
    <source>
        <dbReference type="EMBL" id="MFA0812623.1"/>
    </source>
</evidence>
<dbReference type="Gene3D" id="2.170.130.10">
    <property type="entry name" value="TonB-dependent receptor, plug domain"/>
    <property type="match status" value="1"/>
</dbReference>
<dbReference type="SUPFAM" id="SSF56935">
    <property type="entry name" value="Porins"/>
    <property type="match status" value="1"/>
</dbReference>
<proteinExistence type="predicted"/>
<dbReference type="InterPro" id="IPR008969">
    <property type="entry name" value="CarboxyPept-like_regulatory"/>
</dbReference>
<evidence type="ECO:0000256" key="2">
    <source>
        <dbReference type="ARBA" id="ARBA00023136"/>
    </source>
</evidence>
<keyword evidence="2" id="KW-0472">Membrane</keyword>
<dbReference type="PANTHER" id="PTHR40980:SF4">
    <property type="entry name" value="TONB-DEPENDENT RECEPTOR-LIKE BETA-BARREL DOMAIN-CONTAINING PROTEIN"/>
    <property type="match status" value="1"/>
</dbReference>
<dbReference type="Gene3D" id="2.40.170.20">
    <property type="entry name" value="TonB-dependent receptor, beta-barrel domain"/>
    <property type="match status" value="1"/>
</dbReference>
<dbReference type="Gene3D" id="2.60.40.1120">
    <property type="entry name" value="Carboxypeptidase-like, regulatory domain"/>
    <property type="match status" value="1"/>
</dbReference>
<feature type="domain" description="TonB-dependent receptor-like beta-barrel" evidence="5">
    <location>
        <begin position="611"/>
        <end position="1050"/>
    </location>
</feature>
<feature type="chain" id="PRO_5046004498" evidence="4">
    <location>
        <begin position="25"/>
        <end position="1083"/>
    </location>
</feature>